<dbReference type="Proteomes" id="UP000324800">
    <property type="component" value="Unassembled WGS sequence"/>
</dbReference>
<dbReference type="Gene3D" id="2.60.120.920">
    <property type="match status" value="1"/>
</dbReference>
<dbReference type="EMBL" id="SNRW01007479">
    <property type="protein sequence ID" value="KAA6381178.1"/>
    <property type="molecule type" value="Genomic_DNA"/>
</dbReference>
<proteinExistence type="predicted"/>
<organism evidence="1 2">
    <name type="scientific">Streblomastix strix</name>
    <dbReference type="NCBI Taxonomy" id="222440"/>
    <lineage>
        <taxon>Eukaryota</taxon>
        <taxon>Metamonada</taxon>
        <taxon>Preaxostyla</taxon>
        <taxon>Oxymonadida</taxon>
        <taxon>Streblomastigidae</taxon>
        <taxon>Streblomastix</taxon>
    </lineage>
</organism>
<accession>A0A5J4VEY7</accession>
<evidence type="ECO:0000313" key="2">
    <source>
        <dbReference type="Proteomes" id="UP000324800"/>
    </source>
</evidence>
<sequence>MYVYGKDTIRFDNNGDLAHFIRWDKSSPVNGNSPFQCGQRVSVEVDMNQRRAYFFVDGKEQKNFVFNIPSEIRFYAFISKSNSSFQVTKFEMIEKSSACGVLGSKGWEWGKEWKQ</sequence>
<gene>
    <name evidence="1" type="ORF">EZS28_023297</name>
</gene>
<protein>
    <recommendedName>
        <fullName evidence="3">SPRY domain-containing protein</fullName>
    </recommendedName>
</protein>
<name>A0A5J4VEY7_9EUKA</name>
<evidence type="ECO:0000313" key="1">
    <source>
        <dbReference type="EMBL" id="KAA6381178.1"/>
    </source>
</evidence>
<reference evidence="1 2" key="1">
    <citation type="submission" date="2019-03" db="EMBL/GenBank/DDBJ databases">
        <title>Single cell metagenomics reveals metabolic interactions within the superorganism composed of flagellate Streblomastix strix and complex community of Bacteroidetes bacteria on its surface.</title>
        <authorList>
            <person name="Treitli S.C."/>
            <person name="Kolisko M."/>
            <person name="Husnik F."/>
            <person name="Keeling P."/>
            <person name="Hampl V."/>
        </authorList>
    </citation>
    <scope>NUCLEOTIDE SEQUENCE [LARGE SCALE GENOMIC DNA]</scope>
    <source>
        <strain evidence="1">ST1C</strain>
    </source>
</reference>
<dbReference type="AlphaFoldDB" id="A0A5J4VEY7"/>
<dbReference type="InterPro" id="IPR043136">
    <property type="entry name" value="B30.2/SPRY_sf"/>
</dbReference>
<evidence type="ECO:0008006" key="3">
    <source>
        <dbReference type="Google" id="ProtNLM"/>
    </source>
</evidence>
<comment type="caution">
    <text evidence="1">The sequence shown here is derived from an EMBL/GenBank/DDBJ whole genome shotgun (WGS) entry which is preliminary data.</text>
</comment>